<evidence type="ECO:0000256" key="2">
    <source>
        <dbReference type="SAM" id="Coils"/>
    </source>
</evidence>
<dbReference type="PANTHER" id="PTHR33744:SF1">
    <property type="entry name" value="DNA-BINDING TRANSCRIPTIONAL ACTIVATOR ADER"/>
    <property type="match status" value="1"/>
</dbReference>
<dbReference type="Gene3D" id="1.10.10.2840">
    <property type="entry name" value="PucR C-terminal helix-turn-helix domain"/>
    <property type="match status" value="1"/>
</dbReference>
<dbReference type="Pfam" id="PF17853">
    <property type="entry name" value="GGDEF_2"/>
    <property type="match status" value="1"/>
</dbReference>
<dbReference type="Pfam" id="PF13185">
    <property type="entry name" value="GAF_2"/>
    <property type="match status" value="1"/>
</dbReference>
<sequence length="695" mass="81248">MSKVYQLLTDSIIQYAAASSCDLAKVTIFYKDKKVYTKEHQVNKPSTLTTIEYDLYSVSLDSAEPTKEFKQFIEGQLQLMAANVSRDHKVKDLLLNLSRTLSLYQRLDDVLRRIMDMAMEVLPISDSCSLYIYEEKQDILLPRVTRGFNWEHLQHIRFKPGESLTGMTFQTKRPQIFHHTGEVYEGMASMSEENWKHFYASTPIKDGKRLKAQSAMCCPLIIQEECIGVISINSFRQTGNFTDEDLDLLKAICNQAAFAVHRASLFTELENQADKLMKLNHDIQLKNQTLEETQHNHNQLMEIAIEQQGMDPIIDFIGKRVKTPVFLYDEFRHLVSSYKGGEVPFDASLPPFLESLTPKLMQPTSLREHGILVIPIVTRMDPRGFLVIPNKELPLDHLEKMLIEEAQNIIAIELLKQEAVFETKQRIQGEFLEDIQGKVDINVLIEQAKLLGLSDQKSYLFFGLHIDPAKTNEKWGFRDIKNLYHRVETFISNFFTTSIIFKRNNGLRGLIGFPTNTDEESVRQQMEHFLNQMDHYIKKHFKEQTFSYAIGRLTSLEEIRKSFKDVWYCIEIFNRHKRPNQRMTYREVGVAKMMMNNSEEELHQFVVDQVKPLMDYTKQNKQELLETLEEYLFNHQNLKEVAEKLHLHTNTLNYRLKRISQLLSADIRDAEVIFHLRMSWNIMNLLDTKEEWLNV</sequence>
<dbReference type="InterPro" id="IPR029016">
    <property type="entry name" value="GAF-like_dom_sf"/>
</dbReference>
<accession>A0ABQ1NGZ4</accession>
<dbReference type="EMBL" id="BMCJ01000001">
    <property type="protein sequence ID" value="GGC76753.1"/>
    <property type="molecule type" value="Genomic_DNA"/>
</dbReference>
<gene>
    <name evidence="4" type="ORF">GCM10007216_04090</name>
</gene>
<reference evidence="5" key="1">
    <citation type="journal article" date="2019" name="Int. J. Syst. Evol. Microbiol.">
        <title>The Global Catalogue of Microorganisms (GCM) 10K type strain sequencing project: providing services to taxonomists for standard genome sequencing and annotation.</title>
        <authorList>
            <consortium name="The Broad Institute Genomics Platform"/>
            <consortium name="The Broad Institute Genome Sequencing Center for Infectious Disease"/>
            <person name="Wu L."/>
            <person name="Ma J."/>
        </authorList>
    </citation>
    <scope>NUCLEOTIDE SEQUENCE [LARGE SCALE GENOMIC DNA]</scope>
    <source>
        <strain evidence="5">CCM 7282</strain>
    </source>
</reference>
<keyword evidence="2" id="KW-0175">Coiled coil</keyword>
<feature type="coiled-coil region" evidence="2">
    <location>
        <begin position="266"/>
        <end position="296"/>
    </location>
</feature>
<proteinExistence type="inferred from homology"/>
<feature type="domain" description="GAF" evidence="3">
    <location>
        <begin position="106"/>
        <end position="270"/>
    </location>
</feature>
<dbReference type="InterPro" id="IPR003018">
    <property type="entry name" value="GAF"/>
</dbReference>
<evidence type="ECO:0000259" key="3">
    <source>
        <dbReference type="SMART" id="SM00065"/>
    </source>
</evidence>
<dbReference type="InterPro" id="IPR025736">
    <property type="entry name" value="PucR_C-HTH_dom"/>
</dbReference>
<dbReference type="InterPro" id="IPR051448">
    <property type="entry name" value="CdaR-like_regulators"/>
</dbReference>
<dbReference type="PROSITE" id="PS51257">
    <property type="entry name" value="PROKAR_LIPOPROTEIN"/>
    <property type="match status" value="1"/>
</dbReference>
<evidence type="ECO:0000313" key="4">
    <source>
        <dbReference type="EMBL" id="GGC76753.1"/>
    </source>
</evidence>
<protein>
    <recommendedName>
        <fullName evidence="3">GAF domain-containing protein</fullName>
    </recommendedName>
</protein>
<evidence type="ECO:0000313" key="5">
    <source>
        <dbReference type="Proteomes" id="UP000619534"/>
    </source>
</evidence>
<dbReference type="Gene3D" id="3.30.450.40">
    <property type="match status" value="1"/>
</dbReference>
<organism evidence="4 5">
    <name type="scientific">Thalassobacillus devorans</name>
    <dbReference type="NCBI Taxonomy" id="279813"/>
    <lineage>
        <taxon>Bacteria</taxon>
        <taxon>Bacillati</taxon>
        <taxon>Bacillota</taxon>
        <taxon>Bacilli</taxon>
        <taxon>Bacillales</taxon>
        <taxon>Bacillaceae</taxon>
        <taxon>Thalassobacillus</taxon>
    </lineage>
</organism>
<dbReference type="Pfam" id="PF13556">
    <property type="entry name" value="HTH_30"/>
    <property type="match status" value="1"/>
</dbReference>
<dbReference type="PANTHER" id="PTHR33744">
    <property type="entry name" value="CARBOHYDRATE DIACID REGULATOR"/>
    <property type="match status" value="1"/>
</dbReference>
<dbReference type="InterPro" id="IPR042070">
    <property type="entry name" value="PucR_C-HTH_sf"/>
</dbReference>
<dbReference type="Proteomes" id="UP000619534">
    <property type="component" value="Unassembled WGS sequence"/>
</dbReference>
<keyword evidence="5" id="KW-1185">Reference proteome</keyword>
<comment type="similarity">
    <text evidence="1">Belongs to the CdaR family.</text>
</comment>
<comment type="caution">
    <text evidence="4">The sequence shown here is derived from an EMBL/GenBank/DDBJ whole genome shotgun (WGS) entry which is preliminary data.</text>
</comment>
<evidence type="ECO:0000256" key="1">
    <source>
        <dbReference type="ARBA" id="ARBA00006754"/>
    </source>
</evidence>
<dbReference type="SUPFAM" id="SSF55781">
    <property type="entry name" value="GAF domain-like"/>
    <property type="match status" value="1"/>
</dbReference>
<dbReference type="InterPro" id="IPR041522">
    <property type="entry name" value="CdaR_GGDEF"/>
</dbReference>
<dbReference type="SMART" id="SM00065">
    <property type="entry name" value="GAF"/>
    <property type="match status" value="1"/>
</dbReference>
<name>A0ABQ1NGZ4_9BACI</name>
<dbReference type="RefSeq" id="WP_062444868.1">
    <property type="nucleotide sequence ID" value="NZ_BMCJ01000001.1"/>
</dbReference>